<evidence type="ECO:0000313" key="4">
    <source>
        <dbReference type="Proteomes" id="UP001595892"/>
    </source>
</evidence>
<name>A0ABV9NMF0_9GAMM</name>
<protein>
    <recommendedName>
        <fullName evidence="5">Energy transducer TonB</fullName>
    </recommendedName>
</protein>
<reference evidence="4" key="1">
    <citation type="journal article" date="2019" name="Int. J. Syst. Evol. Microbiol.">
        <title>The Global Catalogue of Microorganisms (GCM) 10K type strain sequencing project: providing services to taxonomists for standard genome sequencing and annotation.</title>
        <authorList>
            <consortium name="The Broad Institute Genomics Platform"/>
            <consortium name="The Broad Institute Genome Sequencing Center for Infectious Disease"/>
            <person name="Wu L."/>
            <person name="Ma J."/>
        </authorList>
    </citation>
    <scope>NUCLEOTIDE SEQUENCE [LARGE SCALE GENOMIC DNA]</scope>
    <source>
        <strain evidence="4">CGMCC 1.13574</strain>
    </source>
</reference>
<dbReference type="Proteomes" id="UP001595892">
    <property type="component" value="Unassembled WGS sequence"/>
</dbReference>
<evidence type="ECO:0008006" key="5">
    <source>
        <dbReference type="Google" id="ProtNLM"/>
    </source>
</evidence>
<evidence type="ECO:0000256" key="1">
    <source>
        <dbReference type="SAM" id="MobiDB-lite"/>
    </source>
</evidence>
<gene>
    <name evidence="3" type="ORF">ACFO3Q_07345</name>
</gene>
<feature type="non-terminal residue" evidence="3">
    <location>
        <position position="107"/>
    </location>
</feature>
<feature type="compositionally biased region" description="Basic and acidic residues" evidence="1">
    <location>
        <begin position="59"/>
        <end position="71"/>
    </location>
</feature>
<keyword evidence="2" id="KW-0812">Transmembrane</keyword>
<sequence length="107" mass="11264">MTAAAPRSPGHRRTRPGLLERFVWTRPFSALAMALAVALHLMVLLVLIAPVLPPLPPTRTERAEAARRQAAEPEGGFTLVEIAAPAPPSPAPPPAARAPEPAPQPPP</sequence>
<feature type="transmembrane region" description="Helical" evidence="2">
    <location>
        <begin position="28"/>
        <end position="52"/>
    </location>
</feature>
<evidence type="ECO:0000313" key="3">
    <source>
        <dbReference type="EMBL" id="MFC4727978.1"/>
    </source>
</evidence>
<evidence type="ECO:0000256" key="2">
    <source>
        <dbReference type="SAM" id="Phobius"/>
    </source>
</evidence>
<dbReference type="EMBL" id="JBHSGG010000019">
    <property type="protein sequence ID" value="MFC4727978.1"/>
    <property type="molecule type" value="Genomic_DNA"/>
</dbReference>
<accession>A0ABV9NMF0</accession>
<keyword evidence="2" id="KW-0472">Membrane</keyword>
<keyword evidence="4" id="KW-1185">Reference proteome</keyword>
<feature type="region of interest" description="Disordered" evidence="1">
    <location>
        <begin position="53"/>
        <end position="107"/>
    </location>
</feature>
<comment type="caution">
    <text evidence="3">The sequence shown here is derived from an EMBL/GenBank/DDBJ whole genome shotgun (WGS) entry which is preliminary data.</text>
</comment>
<proteinExistence type="predicted"/>
<organism evidence="3 4">
    <name type="scientific">Coralloluteibacterium thermophilum</name>
    <dbReference type="NCBI Taxonomy" id="2707049"/>
    <lineage>
        <taxon>Bacteria</taxon>
        <taxon>Pseudomonadati</taxon>
        <taxon>Pseudomonadota</taxon>
        <taxon>Gammaproteobacteria</taxon>
        <taxon>Lysobacterales</taxon>
        <taxon>Lysobacteraceae</taxon>
        <taxon>Coralloluteibacterium</taxon>
    </lineage>
</organism>
<keyword evidence="2" id="KW-1133">Transmembrane helix</keyword>
<feature type="compositionally biased region" description="Pro residues" evidence="1">
    <location>
        <begin position="85"/>
        <end position="107"/>
    </location>
</feature>